<dbReference type="GO" id="GO:0008233">
    <property type="term" value="F:peptidase activity"/>
    <property type="evidence" value="ECO:0007669"/>
    <property type="project" value="UniProtKB-KW"/>
</dbReference>
<comment type="function">
    <text evidence="6">HflC and HflK could encode or regulate a protease.</text>
</comment>
<gene>
    <name evidence="9" type="primary">hflK</name>
    <name evidence="9" type="ORF">FIT61_02900</name>
</gene>
<dbReference type="PANTHER" id="PTHR43327:SF2">
    <property type="entry name" value="MODULATOR OF FTSH PROTEASE HFLK"/>
    <property type="match status" value="1"/>
</dbReference>
<evidence type="ECO:0000256" key="2">
    <source>
        <dbReference type="ARBA" id="ARBA00006971"/>
    </source>
</evidence>
<comment type="similarity">
    <text evidence="2 6">Belongs to the band 7/mec-2 family. HflK subfamily.</text>
</comment>
<organism evidence="9 10">
    <name type="scientific">Candidatus Methylopumilus rimovensis</name>
    <dbReference type="NCBI Taxonomy" id="2588535"/>
    <lineage>
        <taxon>Bacteria</taxon>
        <taxon>Pseudomonadati</taxon>
        <taxon>Pseudomonadota</taxon>
        <taxon>Betaproteobacteria</taxon>
        <taxon>Nitrosomonadales</taxon>
        <taxon>Methylophilaceae</taxon>
        <taxon>Candidatus Methylopumilus</taxon>
    </lineage>
</organism>
<dbReference type="InterPro" id="IPR036013">
    <property type="entry name" value="Band_7/SPFH_dom_sf"/>
</dbReference>
<evidence type="ECO:0000256" key="5">
    <source>
        <dbReference type="ARBA" id="ARBA00023136"/>
    </source>
</evidence>
<dbReference type="AlphaFoldDB" id="A0AAE6KP07"/>
<sequence length="403" mass="45126">MAKNPEQNNNQDQGPPDLDELLNDLGKKIGRLFGRKESAQKNSKPNNGGSQSKTPQDQLPVTTIVLIIALIWAATGFYIVDQGSRGVVLRFGKNTEVTMPGPRWHIPFPVESVEVVNLEQVRTLEVGYRSSGNSVARSKELRESLMLTDDENIIDLQFAVQYNLKSAENFLFNNRSADASVRGAAESAIREIVGKSKMDFALYEGREEIAVKAKKLMQEILDRYDTGINVTSVTMQNAQPPEQVQASFDDAVKAKQDLERQKNEGQAYANDIIPKAKGAASRLTSEAQGYRVKVESEAKGNASRFEQILTQYNRAPEVMRDRIYIEAQEQILSNISKVIVDQKNSNSLLYLPLDKLIQQMSPSSKENISSTINVSPQVDMNQTSLQNLERSRDAFKSREREVR</sequence>
<dbReference type="GO" id="GO:0016020">
    <property type="term" value="C:membrane"/>
    <property type="evidence" value="ECO:0007669"/>
    <property type="project" value="UniProtKB-SubCell"/>
</dbReference>
<dbReference type="InterPro" id="IPR010201">
    <property type="entry name" value="HflK"/>
</dbReference>
<dbReference type="InterPro" id="IPR050710">
    <property type="entry name" value="Band7/mec-2_domain"/>
</dbReference>
<accession>A0AAE6KP07</accession>
<dbReference type="Proteomes" id="UP000312102">
    <property type="component" value="Chromosome"/>
</dbReference>
<dbReference type="Pfam" id="PF01145">
    <property type="entry name" value="Band_7"/>
    <property type="match status" value="1"/>
</dbReference>
<dbReference type="NCBIfam" id="TIGR01933">
    <property type="entry name" value="hflK"/>
    <property type="match status" value="1"/>
</dbReference>
<dbReference type="RefSeq" id="WP_139883142.1">
    <property type="nucleotide sequence ID" value="NZ_CP040986.1"/>
</dbReference>
<dbReference type="PANTHER" id="PTHR43327">
    <property type="entry name" value="STOMATIN-LIKE PROTEIN 2, MITOCHONDRIAL"/>
    <property type="match status" value="1"/>
</dbReference>
<keyword evidence="10" id="KW-1185">Reference proteome</keyword>
<evidence type="ECO:0000256" key="7">
    <source>
        <dbReference type="SAM" id="MobiDB-lite"/>
    </source>
</evidence>
<dbReference type="GO" id="GO:0006508">
    <property type="term" value="P:proteolysis"/>
    <property type="evidence" value="ECO:0007669"/>
    <property type="project" value="UniProtKB-KW"/>
</dbReference>
<feature type="region of interest" description="Disordered" evidence="7">
    <location>
        <begin position="1"/>
        <end position="56"/>
    </location>
</feature>
<dbReference type="InterPro" id="IPR020980">
    <property type="entry name" value="Membrane_HflK_N"/>
</dbReference>
<protein>
    <recommendedName>
        <fullName evidence="6">Protein HflK</fullName>
    </recommendedName>
</protein>
<evidence type="ECO:0000256" key="3">
    <source>
        <dbReference type="ARBA" id="ARBA00022692"/>
    </source>
</evidence>
<evidence type="ECO:0000256" key="6">
    <source>
        <dbReference type="RuleBase" id="RU364113"/>
    </source>
</evidence>
<proteinExistence type="inferred from homology"/>
<evidence type="ECO:0000313" key="9">
    <source>
        <dbReference type="EMBL" id="QDD13409.1"/>
    </source>
</evidence>
<dbReference type="SUPFAM" id="SSF117892">
    <property type="entry name" value="Band 7/SPFH domain"/>
    <property type="match status" value="1"/>
</dbReference>
<dbReference type="Gene3D" id="3.30.479.30">
    <property type="entry name" value="Band 7 domain"/>
    <property type="match status" value="1"/>
</dbReference>
<reference evidence="9 10" key="1">
    <citation type="journal article" date="2019" name="ISME J.">
        <title>Evolution in action: habitat transition from sediment to the pelagial leads to genome streamlining in Methylophilaceae.</title>
        <authorList>
            <person name="Salcher M."/>
            <person name="Schaefle D."/>
            <person name="Kaspar M."/>
            <person name="Neuenschwander S.M."/>
            <person name="Ghai R."/>
        </authorList>
    </citation>
    <scope>NUCLEOTIDE SEQUENCE [LARGE SCALE GENOMIC DNA]</scope>
    <source>
        <strain evidence="9 10">MMS-RI-1</strain>
    </source>
</reference>
<feature type="transmembrane region" description="Helical" evidence="6">
    <location>
        <begin position="59"/>
        <end position="80"/>
    </location>
</feature>
<evidence type="ECO:0000256" key="1">
    <source>
        <dbReference type="ARBA" id="ARBA00004167"/>
    </source>
</evidence>
<comment type="subcellular location">
    <subcellularLocation>
        <location evidence="1">Membrane</location>
        <topology evidence="1">Single-pass membrane protein</topology>
    </subcellularLocation>
</comment>
<evidence type="ECO:0000259" key="8">
    <source>
        <dbReference type="SMART" id="SM00244"/>
    </source>
</evidence>
<name>A0AAE6KP07_9PROT</name>
<keyword evidence="3 6" id="KW-0812">Transmembrane</keyword>
<evidence type="ECO:0000256" key="4">
    <source>
        <dbReference type="ARBA" id="ARBA00022989"/>
    </source>
</evidence>
<dbReference type="EMBL" id="CP040986">
    <property type="protein sequence ID" value="QDD13409.1"/>
    <property type="molecule type" value="Genomic_DNA"/>
</dbReference>
<dbReference type="InterPro" id="IPR001107">
    <property type="entry name" value="Band_7"/>
</dbReference>
<dbReference type="SMART" id="SM00244">
    <property type="entry name" value="PHB"/>
    <property type="match status" value="1"/>
</dbReference>
<keyword evidence="9" id="KW-0645">Protease</keyword>
<dbReference type="Pfam" id="PF12221">
    <property type="entry name" value="HflK_N"/>
    <property type="match status" value="1"/>
</dbReference>
<dbReference type="KEGG" id="mrk:FIT61_02900"/>
<feature type="domain" description="Band 7" evidence="8">
    <location>
        <begin position="75"/>
        <end position="252"/>
    </location>
</feature>
<keyword evidence="4 6" id="KW-1133">Transmembrane helix</keyword>
<feature type="compositionally biased region" description="Polar residues" evidence="7">
    <location>
        <begin position="40"/>
        <end position="56"/>
    </location>
</feature>
<feature type="compositionally biased region" description="Polar residues" evidence="7">
    <location>
        <begin position="1"/>
        <end position="13"/>
    </location>
</feature>
<comment type="subunit">
    <text evidence="6">HflC and HflK may interact to form a multimeric complex.</text>
</comment>
<keyword evidence="9" id="KW-0378">Hydrolase</keyword>
<evidence type="ECO:0000313" key="10">
    <source>
        <dbReference type="Proteomes" id="UP000312102"/>
    </source>
</evidence>
<dbReference type="CDD" id="cd03404">
    <property type="entry name" value="SPFH_HflK"/>
    <property type="match status" value="1"/>
</dbReference>
<keyword evidence="5 6" id="KW-0472">Membrane</keyword>